<dbReference type="GO" id="GO:0016020">
    <property type="term" value="C:membrane"/>
    <property type="evidence" value="ECO:0007669"/>
    <property type="project" value="UniProtKB-SubCell"/>
</dbReference>
<evidence type="ECO:0000256" key="3">
    <source>
        <dbReference type="ARBA" id="ARBA00023136"/>
    </source>
</evidence>
<evidence type="ECO:0008006" key="9">
    <source>
        <dbReference type="Google" id="ProtNLM"/>
    </source>
</evidence>
<dbReference type="Proteomes" id="UP001187415">
    <property type="component" value="Unassembled WGS sequence"/>
</dbReference>
<evidence type="ECO:0000256" key="1">
    <source>
        <dbReference type="ARBA" id="ARBA00004370"/>
    </source>
</evidence>
<keyword evidence="4" id="KW-0325">Glycoprotein</keyword>
<keyword evidence="3 5" id="KW-0472">Membrane</keyword>
<evidence type="ECO:0000256" key="5">
    <source>
        <dbReference type="SAM" id="Phobius"/>
    </source>
</evidence>
<comment type="subcellular location">
    <subcellularLocation>
        <location evidence="1">Membrane</location>
    </subcellularLocation>
</comment>
<dbReference type="InterPro" id="IPR036179">
    <property type="entry name" value="Ig-like_dom_sf"/>
</dbReference>
<keyword evidence="2 6" id="KW-0732">Signal</keyword>
<accession>A0AA88S474</accession>
<dbReference type="PANTHER" id="PTHR12080">
    <property type="entry name" value="SIGNALING LYMPHOCYTIC ACTIVATION MOLECULE"/>
    <property type="match status" value="1"/>
</dbReference>
<sequence length="269" mass="29973">MGNIIICAVLLLLCRMKESRAVTPVFVQKGSDLLLELMKDDVPENVMFLNWNFDEQSLVAYAPDTVTKISPHYSGRVEFSVENLSMKLKNLQETDSGSYTARLKGIKEKTIEYYVTVQDPVSPVVLTVDSVSNSSDSCNLTVTCRTQDSHISSTFTCDTQTCSQEGGERSKVTTTGASLQVYLVNDSITCNHSNQVSWTENQEETKTWDFCPRRDGSENVPAGFSFDLLKTVVLSVGLTLMVSAVIIVILLMTFKKNKRRTTEEAIELH</sequence>
<keyword evidence="5" id="KW-1133">Transmembrane helix</keyword>
<evidence type="ECO:0000256" key="4">
    <source>
        <dbReference type="ARBA" id="ARBA00023180"/>
    </source>
</evidence>
<comment type="caution">
    <text evidence="7">The sequence shown here is derived from an EMBL/GenBank/DDBJ whole genome shotgun (WGS) entry which is preliminary data.</text>
</comment>
<proteinExistence type="predicted"/>
<evidence type="ECO:0000313" key="8">
    <source>
        <dbReference type="Proteomes" id="UP001187415"/>
    </source>
</evidence>
<gene>
    <name evidence="7" type="ORF">Q5P01_022839</name>
</gene>
<organism evidence="7 8">
    <name type="scientific">Channa striata</name>
    <name type="common">Snakehead murrel</name>
    <name type="synonym">Ophicephalus striatus</name>
    <dbReference type="NCBI Taxonomy" id="64152"/>
    <lineage>
        <taxon>Eukaryota</taxon>
        <taxon>Metazoa</taxon>
        <taxon>Chordata</taxon>
        <taxon>Craniata</taxon>
        <taxon>Vertebrata</taxon>
        <taxon>Euteleostomi</taxon>
        <taxon>Actinopterygii</taxon>
        <taxon>Neopterygii</taxon>
        <taxon>Teleostei</taxon>
        <taxon>Neoteleostei</taxon>
        <taxon>Acanthomorphata</taxon>
        <taxon>Anabantaria</taxon>
        <taxon>Anabantiformes</taxon>
        <taxon>Channoidei</taxon>
        <taxon>Channidae</taxon>
        <taxon>Channa</taxon>
    </lineage>
</organism>
<dbReference type="Gene3D" id="2.60.40.10">
    <property type="entry name" value="Immunoglobulins"/>
    <property type="match status" value="1"/>
</dbReference>
<evidence type="ECO:0000313" key="7">
    <source>
        <dbReference type="EMBL" id="KAK2822774.1"/>
    </source>
</evidence>
<evidence type="ECO:0000256" key="2">
    <source>
        <dbReference type="ARBA" id="ARBA00022729"/>
    </source>
</evidence>
<dbReference type="PANTHER" id="PTHR12080:SF80">
    <property type="entry name" value="IMMUNOGLOBULIN V-SET DOMAIN-CONTAINING PROTEIN"/>
    <property type="match status" value="1"/>
</dbReference>
<protein>
    <recommendedName>
        <fullName evidence="9">SLAM family member 9-like</fullName>
    </recommendedName>
</protein>
<feature type="chain" id="PRO_5041722751" description="SLAM family member 9-like" evidence="6">
    <location>
        <begin position="22"/>
        <end position="269"/>
    </location>
</feature>
<keyword evidence="5" id="KW-0812">Transmembrane</keyword>
<feature type="transmembrane region" description="Helical" evidence="5">
    <location>
        <begin position="232"/>
        <end position="254"/>
    </location>
</feature>
<dbReference type="SUPFAM" id="SSF48726">
    <property type="entry name" value="Immunoglobulin"/>
    <property type="match status" value="1"/>
</dbReference>
<feature type="signal peptide" evidence="6">
    <location>
        <begin position="1"/>
        <end position="21"/>
    </location>
</feature>
<reference evidence="7" key="1">
    <citation type="submission" date="2023-07" db="EMBL/GenBank/DDBJ databases">
        <title>Chromosome-level Genome Assembly of Striped Snakehead (Channa striata).</title>
        <authorList>
            <person name="Liu H."/>
        </authorList>
    </citation>
    <scope>NUCLEOTIDE SEQUENCE</scope>
    <source>
        <strain evidence="7">Gz</strain>
        <tissue evidence="7">Muscle</tissue>
    </source>
</reference>
<dbReference type="EMBL" id="JAUPFM010000018">
    <property type="protein sequence ID" value="KAK2822774.1"/>
    <property type="molecule type" value="Genomic_DNA"/>
</dbReference>
<name>A0AA88S474_CHASR</name>
<dbReference type="InterPro" id="IPR015631">
    <property type="entry name" value="CD2/SLAM_rcpt"/>
</dbReference>
<keyword evidence="8" id="KW-1185">Reference proteome</keyword>
<evidence type="ECO:0000256" key="6">
    <source>
        <dbReference type="SAM" id="SignalP"/>
    </source>
</evidence>
<dbReference type="InterPro" id="IPR013783">
    <property type="entry name" value="Ig-like_fold"/>
</dbReference>
<dbReference type="AlphaFoldDB" id="A0AA88S474"/>